<organism evidence="2 3">
    <name type="scientific">Amylocarpus encephaloides</name>
    <dbReference type="NCBI Taxonomy" id="45428"/>
    <lineage>
        <taxon>Eukaryota</taxon>
        <taxon>Fungi</taxon>
        <taxon>Dikarya</taxon>
        <taxon>Ascomycota</taxon>
        <taxon>Pezizomycotina</taxon>
        <taxon>Leotiomycetes</taxon>
        <taxon>Helotiales</taxon>
        <taxon>Helotiales incertae sedis</taxon>
        <taxon>Amylocarpus</taxon>
    </lineage>
</organism>
<feature type="compositionally biased region" description="Basic and acidic residues" evidence="1">
    <location>
        <begin position="14"/>
        <end position="32"/>
    </location>
</feature>
<dbReference type="Proteomes" id="UP000824998">
    <property type="component" value="Unassembled WGS sequence"/>
</dbReference>
<gene>
    <name evidence="2" type="ORF">BJ875DRAFT_543859</name>
</gene>
<feature type="region of interest" description="Disordered" evidence="1">
    <location>
        <begin position="1"/>
        <end position="120"/>
    </location>
</feature>
<sequence length="303" mass="33148">MPSQETSPPVEAFGRSESRSSEKDAVLDREVINEMPYVNCLPPQGVEGGDSSHDKTTTSLDLQQPFYLTQFSSANSQSHTESESKSKSKSKTRKSSHHSTKSHRGDTHQPTGVKPSTNSNKSHAIITATQYHRLVASPYPLLSSNSSLSCKHKSTLKPKPKSHKTKKSTKSSKKKGKVTATITKTKTKQEIITKWYSATPTSSLAAVSQTTVTSCGVTPYVSLSSYERQLGDHRRRALGKNTIHPSEPQSSPSRSDPLLLPASSKFLPPSLPPSLAIKIQLQLPYIHPLPNQQLEANQQCPVQ</sequence>
<feature type="compositionally biased region" description="Low complexity" evidence="1">
    <location>
        <begin position="250"/>
        <end position="261"/>
    </location>
</feature>
<feature type="region of interest" description="Disordered" evidence="1">
    <location>
        <begin position="146"/>
        <end position="180"/>
    </location>
</feature>
<evidence type="ECO:0000313" key="3">
    <source>
        <dbReference type="Proteomes" id="UP000824998"/>
    </source>
</evidence>
<dbReference type="AlphaFoldDB" id="A0A9P7YHX3"/>
<proteinExistence type="predicted"/>
<comment type="caution">
    <text evidence="2">The sequence shown here is derived from an EMBL/GenBank/DDBJ whole genome shotgun (WGS) entry which is preliminary data.</text>
</comment>
<feature type="compositionally biased region" description="Basic residues" evidence="1">
    <location>
        <begin position="87"/>
        <end position="102"/>
    </location>
</feature>
<protein>
    <submittedName>
        <fullName evidence="2">Uncharacterized protein</fullName>
    </submittedName>
</protein>
<feature type="region of interest" description="Disordered" evidence="1">
    <location>
        <begin position="238"/>
        <end position="261"/>
    </location>
</feature>
<accession>A0A9P7YHX3</accession>
<keyword evidence="3" id="KW-1185">Reference proteome</keyword>
<name>A0A9P7YHX3_9HELO</name>
<evidence type="ECO:0000313" key="2">
    <source>
        <dbReference type="EMBL" id="KAG9233313.1"/>
    </source>
</evidence>
<evidence type="ECO:0000256" key="1">
    <source>
        <dbReference type="SAM" id="MobiDB-lite"/>
    </source>
</evidence>
<feature type="compositionally biased region" description="Basic residues" evidence="1">
    <location>
        <begin position="150"/>
        <end position="177"/>
    </location>
</feature>
<feature type="compositionally biased region" description="Polar residues" evidence="1">
    <location>
        <begin position="57"/>
        <end position="77"/>
    </location>
</feature>
<reference evidence="2" key="1">
    <citation type="journal article" date="2021" name="IMA Fungus">
        <title>Genomic characterization of three marine fungi, including Emericellopsis atlantica sp. nov. with signatures of a generalist lifestyle and marine biomass degradation.</title>
        <authorList>
            <person name="Hagestad O.C."/>
            <person name="Hou L."/>
            <person name="Andersen J.H."/>
            <person name="Hansen E.H."/>
            <person name="Altermark B."/>
            <person name="Li C."/>
            <person name="Kuhnert E."/>
            <person name="Cox R.J."/>
            <person name="Crous P.W."/>
            <person name="Spatafora J.W."/>
            <person name="Lail K."/>
            <person name="Amirebrahimi M."/>
            <person name="Lipzen A."/>
            <person name="Pangilinan J."/>
            <person name="Andreopoulos W."/>
            <person name="Hayes R.D."/>
            <person name="Ng V."/>
            <person name="Grigoriev I.V."/>
            <person name="Jackson S.A."/>
            <person name="Sutton T.D.S."/>
            <person name="Dobson A.D.W."/>
            <person name="Rama T."/>
        </authorList>
    </citation>
    <scope>NUCLEOTIDE SEQUENCE</scope>
    <source>
        <strain evidence="2">TRa018bII</strain>
    </source>
</reference>
<feature type="compositionally biased region" description="Polar residues" evidence="1">
    <location>
        <begin position="108"/>
        <end position="120"/>
    </location>
</feature>
<dbReference type="EMBL" id="MU251506">
    <property type="protein sequence ID" value="KAG9233313.1"/>
    <property type="molecule type" value="Genomic_DNA"/>
</dbReference>